<name>A0A6M2DAQ7_RHIMP</name>
<dbReference type="AlphaFoldDB" id="A0A6M2DAQ7"/>
<feature type="chain" id="PRO_5026856697" evidence="1">
    <location>
        <begin position="29"/>
        <end position="81"/>
    </location>
</feature>
<keyword evidence="1" id="KW-0732">Signal</keyword>
<evidence type="ECO:0000313" key="2">
    <source>
        <dbReference type="EMBL" id="NOV43225.1"/>
    </source>
</evidence>
<dbReference type="EMBL" id="GHWJ01010488">
    <property type="protein sequence ID" value="NOV43225.1"/>
    <property type="molecule type" value="Transcribed_RNA"/>
</dbReference>
<sequence length="81" mass="8760">MMQTTKEVITAANIHLHILLLSVGCCSAEKHRAPSVVPCSSIRLSVPVCKYGPHLSSSTGGEHTPSFSPHDCLQKCLNAFW</sequence>
<proteinExistence type="predicted"/>
<reference evidence="2" key="1">
    <citation type="submission" date="2019-09" db="EMBL/GenBank/DDBJ databases">
        <title>Organ-specific transcriptomic study of the physiology of the cattle tick, Rhipicephalus microplus.</title>
        <authorList>
            <person name="Tirloni L."/>
            <person name="Braz G."/>
            <person name="Gandara A.C.P."/>
            <person name="Sabadin G.A."/>
            <person name="da Silva R.M."/>
            <person name="Guizzo M.G."/>
            <person name="Machado J.A."/>
            <person name="Costa E.P."/>
            <person name="Gomes H.F."/>
            <person name="Moraes J."/>
            <person name="Mota M.B.S."/>
            <person name="Mesquita R.D."/>
            <person name="Alvarenga P.H."/>
            <person name="Alves F."/>
            <person name="Seixas A."/>
            <person name="da Fonseca R.N."/>
            <person name="Fogaca A."/>
            <person name="Logullo C."/>
            <person name="Tanaka A."/>
            <person name="Daffre S."/>
            <person name="Termignoni C."/>
            <person name="Vaz I.S.Jr."/>
            <person name="Oliveira P.L."/>
            <person name="Ribeiro J.M."/>
        </authorList>
    </citation>
    <scope>NUCLEOTIDE SEQUENCE</scope>
    <source>
        <strain evidence="2">Porto Alegre</strain>
    </source>
</reference>
<organism evidence="2">
    <name type="scientific">Rhipicephalus microplus</name>
    <name type="common">Cattle tick</name>
    <name type="synonym">Boophilus microplus</name>
    <dbReference type="NCBI Taxonomy" id="6941"/>
    <lineage>
        <taxon>Eukaryota</taxon>
        <taxon>Metazoa</taxon>
        <taxon>Ecdysozoa</taxon>
        <taxon>Arthropoda</taxon>
        <taxon>Chelicerata</taxon>
        <taxon>Arachnida</taxon>
        <taxon>Acari</taxon>
        <taxon>Parasitiformes</taxon>
        <taxon>Ixodida</taxon>
        <taxon>Ixodoidea</taxon>
        <taxon>Ixodidae</taxon>
        <taxon>Rhipicephalinae</taxon>
        <taxon>Rhipicephalus</taxon>
        <taxon>Boophilus</taxon>
    </lineage>
</organism>
<accession>A0A6M2DAQ7</accession>
<evidence type="ECO:0000256" key="1">
    <source>
        <dbReference type="SAM" id="SignalP"/>
    </source>
</evidence>
<dbReference type="PROSITE" id="PS51257">
    <property type="entry name" value="PROKAR_LIPOPROTEIN"/>
    <property type="match status" value="1"/>
</dbReference>
<protein>
    <submittedName>
        <fullName evidence="2">Putative secreted protein</fullName>
    </submittedName>
</protein>
<feature type="signal peptide" evidence="1">
    <location>
        <begin position="1"/>
        <end position="28"/>
    </location>
</feature>